<keyword evidence="4" id="KW-1185">Reference proteome</keyword>
<keyword evidence="1" id="KW-0812">Transmembrane</keyword>
<reference evidence="3 4" key="1">
    <citation type="submission" date="2023-11" db="EMBL/GenBank/DDBJ databases">
        <title>An acidophilic fungus is an integral part of prey digestion in a carnivorous sundew plant.</title>
        <authorList>
            <person name="Tsai I.J."/>
        </authorList>
    </citation>
    <scope>NUCLEOTIDE SEQUENCE [LARGE SCALE GENOMIC DNA]</scope>
    <source>
        <strain evidence="3">169a</strain>
    </source>
</reference>
<keyword evidence="1" id="KW-0472">Membrane</keyword>
<evidence type="ECO:0000256" key="2">
    <source>
        <dbReference type="SAM" id="SignalP"/>
    </source>
</evidence>
<evidence type="ECO:0000313" key="4">
    <source>
        <dbReference type="Proteomes" id="UP001303373"/>
    </source>
</evidence>
<protein>
    <recommendedName>
        <fullName evidence="5">Peptidyl-tRNA hydrolase</fullName>
    </recommendedName>
</protein>
<gene>
    <name evidence="3" type="ORF">R9X50_00637600</name>
</gene>
<evidence type="ECO:0000313" key="3">
    <source>
        <dbReference type="EMBL" id="WPH03496.1"/>
    </source>
</evidence>
<sequence length="280" mass="29482">MRATPLLLALPAIAAATEQQPLLNQVKGWFAKASDSIVAVLPTSVPSIPVSSITKPLAAGASKGAAKGAAKAAALTVERVTLDNYKSVLQPGAATASPALEEWMIFVTGGNKTCFGMCEHAETAFNASTPLLAASSNAPHLGLLDCETDTVLCNAWAIGAPSIMHMILPQPLLDQSNPATIVRSISVNRTSVTPLEIANIHIKETYKEVKPYEGFWHPFDGPLAQYGLNIPLGYVIWGFSQIPSWAFMIGISFFSRTFMSRRMPQGGAGGAPPAGLAPAN</sequence>
<keyword evidence="1" id="KW-1133">Transmembrane helix</keyword>
<feature type="signal peptide" evidence="2">
    <location>
        <begin position="1"/>
        <end position="19"/>
    </location>
</feature>
<dbReference type="Proteomes" id="UP001303373">
    <property type="component" value="Chromosome 10"/>
</dbReference>
<keyword evidence="2" id="KW-0732">Signal</keyword>
<evidence type="ECO:0000256" key="1">
    <source>
        <dbReference type="SAM" id="Phobius"/>
    </source>
</evidence>
<evidence type="ECO:0008006" key="5">
    <source>
        <dbReference type="Google" id="ProtNLM"/>
    </source>
</evidence>
<dbReference type="EMBL" id="CP138589">
    <property type="protein sequence ID" value="WPH03496.1"/>
    <property type="molecule type" value="Genomic_DNA"/>
</dbReference>
<feature type="transmembrane region" description="Helical" evidence="1">
    <location>
        <begin position="234"/>
        <end position="254"/>
    </location>
</feature>
<dbReference type="AlphaFoldDB" id="A0AAQ3RBJ2"/>
<name>A0AAQ3RBJ2_9PEZI</name>
<organism evidence="3 4">
    <name type="scientific">Acrodontium crateriforme</name>
    <dbReference type="NCBI Taxonomy" id="150365"/>
    <lineage>
        <taxon>Eukaryota</taxon>
        <taxon>Fungi</taxon>
        <taxon>Dikarya</taxon>
        <taxon>Ascomycota</taxon>
        <taxon>Pezizomycotina</taxon>
        <taxon>Dothideomycetes</taxon>
        <taxon>Dothideomycetidae</taxon>
        <taxon>Mycosphaerellales</taxon>
        <taxon>Teratosphaeriaceae</taxon>
        <taxon>Acrodontium</taxon>
    </lineage>
</organism>
<feature type="chain" id="PRO_5043007770" description="Peptidyl-tRNA hydrolase" evidence="2">
    <location>
        <begin position="20"/>
        <end position="280"/>
    </location>
</feature>
<accession>A0AAQ3RBJ2</accession>
<proteinExistence type="predicted"/>